<keyword evidence="1" id="KW-0677">Repeat</keyword>
<reference evidence="4 5" key="1">
    <citation type="submission" date="2019-03" db="EMBL/GenBank/DDBJ databases">
        <title>Genomic Encyclopedia of Type Strains, Phase IV (KMG-IV): sequencing the most valuable type-strain genomes for metagenomic binning, comparative biology and taxonomic classification.</title>
        <authorList>
            <person name="Goeker M."/>
        </authorList>
    </citation>
    <scope>NUCLEOTIDE SEQUENCE [LARGE SCALE GENOMIC DNA]</scope>
    <source>
        <strain evidence="4 5">DSM 28679</strain>
    </source>
</reference>
<dbReference type="OrthoDB" id="9766710at2"/>
<dbReference type="Pfam" id="PF13174">
    <property type="entry name" value="TPR_6"/>
    <property type="match status" value="1"/>
</dbReference>
<dbReference type="Pfam" id="PF13424">
    <property type="entry name" value="TPR_12"/>
    <property type="match status" value="1"/>
</dbReference>
<dbReference type="SUPFAM" id="SSF48452">
    <property type="entry name" value="TPR-like"/>
    <property type="match status" value="3"/>
</dbReference>
<evidence type="ECO:0000256" key="1">
    <source>
        <dbReference type="ARBA" id="ARBA00022737"/>
    </source>
</evidence>
<keyword evidence="5" id="KW-1185">Reference proteome</keyword>
<dbReference type="PANTHER" id="PTHR44227:SF3">
    <property type="entry name" value="PROTEIN O-MANNOSYL-TRANSFERASE TMTC4"/>
    <property type="match status" value="1"/>
</dbReference>
<feature type="repeat" description="TPR" evidence="3">
    <location>
        <begin position="129"/>
        <end position="162"/>
    </location>
</feature>
<feature type="repeat" description="TPR" evidence="3">
    <location>
        <begin position="535"/>
        <end position="568"/>
    </location>
</feature>
<dbReference type="InterPro" id="IPR052346">
    <property type="entry name" value="O-mannosyl-transferase_TMTC"/>
</dbReference>
<evidence type="ECO:0000313" key="4">
    <source>
        <dbReference type="EMBL" id="TDQ38975.1"/>
    </source>
</evidence>
<dbReference type="AlphaFoldDB" id="A0A4R6U3I3"/>
<dbReference type="SMART" id="SM00028">
    <property type="entry name" value="TPR"/>
    <property type="match status" value="8"/>
</dbReference>
<organism evidence="4 5">
    <name type="scientific">Thiopseudomonas denitrificans</name>
    <dbReference type="NCBI Taxonomy" id="1501432"/>
    <lineage>
        <taxon>Bacteria</taxon>
        <taxon>Pseudomonadati</taxon>
        <taxon>Pseudomonadota</taxon>
        <taxon>Gammaproteobacteria</taxon>
        <taxon>Pseudomonadales</taxon>
        <taxon>Pseudomonadaceae</taxon>
        <taxon>Thiopseudomonas</taxon>
    </lineage>
</organism>
<dbReference type="PROSITE" id="PS50005">
    <property type="entry name" value="TPR"/>
    <property type="match status" value="2"/>
</dbReference>
<evidence type="ECO:0000313" key="5">
    <source>
        <dbReference type="Proteomes" id="UP000294575"/>
    </source>
</evidence>
<proteinExistence type="predicted"/>
<protein>
    <submittedName>
        <fullName evidence="4">Flp pilus assembly protein TadD</fullName>
    </submittedName>
</protein>
<evidence type="ECO:0000256" key="2">
    <source>
        <dbReference type="ARBA" id="ARBA00022803"/>
    </source>
</evidence>
<comment type="caution">
    <text evidence="4">The sequence shown here is derived from an EMBL/GenBank/DDBJ whole genome shotgun (WGS) entry which is preliminary data.</text>
</comment>
<keyword evidence="2 3" id="KW-0802">TPR repeat</keyword>
<dbReference type="Proteomes" id="UP000294575">
    <property type="component" value="Unassembled WGS sequence"/>
</dbReference>
<dbReference type="PANTHER" id="PTHR44227">
    <property type="match status" value="1"/>
</dbReference>
<dbReference type="InterPro" id="IPR011990">
    <property type="entry name" value="TPR-like_helical_dom_sf"/>
</dbReference>
<accession>A0A4R6U3I3</accession>
<dbReference type="InterPro" id="IPR019734">
    <property type="entry name" value="TPR_rpt"/>
</dbReference>
<dbReference type="EMBL" id="SNYK01000003">
    <property type="protein sequence ID" value="TDQ38975.1"/>
    <property type="molecule type" value="Genomic_DNA"/>
</dbReference>
<dbReference type="Gene3D" id="1.25.40.10">
    <property type="entry name" value="Tetratricopeptide repeat domain"/>
    <property type="match status" value="2"/>
</dbReference>
<evidence type="ECO:0000256" key="3">
    <source>
        <dbReference type="PROSITE-ProRule" id="PRU00339"/>
    </source>
</evidence>
<sequence>MMHALITACCPSEMNRSLPFTLSLLLLAGCQTLPEPVGGNAAPATTSSEPATVPGRNFERETLYDLLVAELAGQRQQPGIALQRYRRQLPQAQSPLVAERAFQIADYLDERNLARQSAQTWARLAPDSAEAHRAAAIELARSGDFNGALEHAGQAIALDPDSESHYDFIAFTSNHAYPDMRAALIVKFDQLMKQHPQRGELWLAQAILLQEYPEQAIRLLQQMPGEPGIPALALQARLYQQLDRPEQSLAIQQQLLELQPDNTAIRLNHARQLISLNRLEEARDQFLLLMQLEPDNDDFRLGLAYLYMDLEAWQEALVYLEELVQRDSYTDTALYNMGRCLEALEQPREAIRSYQSIGAGQYFLAARQQEGNLWLQLEQPGRFEALFADARKSVPDEQPALLQVEIETLSRNRQQEQAWQRATQALLQFPDDPNLLYTRAMLAEKRDDLQQLETDLRHILANDPEHAMAMNALGYTLADRTDRHAEALELIRRAHELQPDDAATLDSLGWVHYRSGQPELALPWLEQAYAAYPDPEVAAHLGEVLWALGHRRKARQVWHEALDKAPDHEILLETVQRLDSRKKWFKQ</sequence>
<dbReference type="Pfam" id="PF13181">
    <property type="entry name" value="TPR_8"/>
    <property type="match status" value="1"/>
</dbReference>
<gene>
    <name evidence="4" type="ORF">DFQ45_103143</name>
</gene>
<name>A0A4R6U3I3_9GAMM</name>